<accession>A0AAI9I006</accession>
<dbReference type="PRINTS" id="PR01734">
    <property type="entry name" value="TYPE3OMBPROT"/>
</dbReference>
<dbReference type="Pfam" id="PF05925">
    <property type="entry name" value="IpgD"/>
    <property type="match status" value="1"/>
</dbReference>
<comment type="caution">
    <text evidence="6">The sequence shown here is derived from an EMBL/GenBank/DDBJ whole genome shotgun (WGS) entry which is preliminary data.</text>
</comment>
<protein>
    <submittedName>
        <fullName evidence="6">Inositol phosphatase</fullName>
    </submittedName>
</protein>
<organism evidence="6">
    <name type="scientific">Providencia stuartii</name>
    <dbReference type="NCBI Taxonomy" id="588"/>
    <lineage>
        <taxon>Bacteria</taxon>
        <taxon>Pseudomonadati</taxon>
        <taxon>Pseudomonadota</taxon>
        <taxon>Gammaproteobacteria</taxon>
        <taxon>Enterobacterales</taxon>
        <taxon>Morganellaceae</taxon>
        <taxon>Providencia</taxon>
    </lineage>
</organism>
<evidence type="ECO:0000313" key="6">
    <source>
        <dbReference type="EMBL" id="EMP9433060.1"/>
    </source>
</evidence>
<proteinExistence type="inferred from homology"/>
<keyword evidence="5" id="KW-0843">Virulence</keyword>
<dbReference type="InterPro" id="IPR008108">
    <property type="entry name" value="IpgD/SopB"/>
</dbReference>
<dbReference type="EMBL" id="AAZDVE040000014">
    <property type="protein sequence ID" value="EMP9433060.1"/>
    <property type="molecule type" value="Genomic_DNA"/>
</dbReference>
<name>A0AAI9I006_PROST</name>
<gene>
    <name evidence="6" type="ORF">JRA39_002112</name>
</gene>
<dbReference type="AlphaFoldDB" id="A0AAI9I006"/>
<evidence type="ECO:0000256" key="5">
    <source>
        <dbReference type="ARBA" id="ARBA00023026"/>
    </source>
</evidence>
<reference evidence="6" key="1">
    <citation type="submission" date="2024-02" db="EMBL/GenBank/DDBJ databases">
        <authorList>
            <consortium name="Clinical and Environmental Microbiology Branch: Whole genome sequencing antimicrobial resistance pathogens in the healthcare setting"/>
        </authorList>
    </citation>
    <scope>NUCLEOTIDE SEQUENCE</scope>
    <source>
        <strain evidence="6">2020GO-00142</strain>
    </source>
</reference>
<dbReference type="Gene3D" id="1.20.58.450">
    <property type="entry name" value="Cell division control protein 42 homolog"/>
    <property type="match status" value="1"/>
</dbReference>
<comment type="similarity">
    <text evidence="2">Belongs to the phosphatase IpgD/SopB family.</text>
</comment>
<evidence type="ECO:0000256" key="1">
    <source>
        <dbReference type="ARBA" id="ARBA00004613"/>
    </source>
</evidence>
<sequence>MYLKFINHIPYLDCRYHLLSSEKAKAETSTGKNFSLGITSVYNLFKNHNLKNKINGAIPCPAASGSDKHTLDRVTQSQHALIQFQNSLVNVAENILRKFNVSADGLKSISEELNELSHGENRLLNPKEINKAKGFKKYLIRFIHNEMQGHNHKISLEEVKVLFNNEFKDILNSNEWKIVETELVYGNKKYSFVLIPASKMKYNNADNDIFYDCSYQNKGICSKSSDETVHAVNLWVSDVKDDQQNSLFTGIRHGVLSPFSLPEGSFLRKEGAKNRAKEVVIAALYSKPELYKKALNNEVVTLRISSTSLLTYMFGETSMLDDQIFAWDSLNNDPFVHLNIRDEKGDLKQVKIKLDIAILNFGVNELSLSMINRVSDGISDRLSSCITYKKNNLHQLNKSALEKIMGDDYLENNHLGGWVGNYLSENPHADNRHKIEILCQQIRDIWKNSSYNKDANEPYKMAQRIVMLTYEIDAVPCWNCKSGKDRTGMLDAEIKRETLSYHQNKHLGKPSSKLISEESQLFQDVLLQSGNLQIQEYNTGLVGNKVVKDLPLYLKPMALSYDARIGDRFIRQQVKGFSSLS</sequence>
<dbReference type="GO" id="GO:0005576">
    <property type="term" value="C:extracellular region"/>
    <property type="evidence" value="ECO:0007669"/>
    <property type="project" value="UniProtKB-SubCell"/>
</dbReference>
<evidence type="ECO:0000256" key="2">
    <source>
        <dbReference type="ARBA" id="ARBA00009007"/>
    </source>
</evidence>
<dbReference type="GO" id="GO:0016791">
    <property type="term" value="F:phosphatase activity"/>
    <property type="evidence" value="ECO:0007669"/>
    <property type="project" value="InterPro"/>
</dbReference>
<keyword evidence="4" id="KW-0378">Hydrolase</keyword>
<evidence type="ECO:0000256" key="4">
    <source>
        <dbReference type="ARBA" id="ARBA00022801"/>
    </source>
</evidence>
<keyword evidence="3" id="KW-0964">Secreted</keyword>
<evidence type="ECO:0000256" key="3">
    <source>
        <dbReference type="ARBA" id="ARBA00022525"/>
    </source>
</evidence>
<comment type="subcellular location">
    <subcellularLocation>
        <location evidence="1">Secreted</location>
    </subcellularLocation>
</comment>